<dbReference type="EMBL" id="JAUJYO010000009">
    <property type="protein sequence ID" value="KAK1309476.1"/>
    <property type="molecule type" value="Genomic_DNA"/>
</dbReference>
<keyword evidence="2" id="KW-1185">Reference proteome</keyword>
<evidence type="ECO:0000313" key="2">
    <source>
        <dbReference type="Proteomes" id="UP001180020"/>
    </source>
</evidence>
<proteinExistence type="predicted"/>
<dbReference type="Proteomes" id="UP001180020">
    <property type="component" value="Unassembled WGS sequence"/>
</dbReference>
<reference evidence="1" key="1">
    <citation type="journal article" date="2023" name="Nat. Commun.">
        <title>Diploid and tetraploid genomes of Acorus and the evolution of monocots.</title>
        <authorList>
            <person name="Ma L."/>
            <person name="Liu K.W."/>
            <person name="Li Z."/>
            <person name="Hsiao Y.Y."/>
            <person name="Qi Y."/>
            <person name="Fu T."/>
            <person name="Tang G.D."/>
            <person name="Zhang D."/>
            <person name="Sun W.H."/>
            <person name="Liu D.K."/>
            <person name="Li Y."/>
            <person name="Chen G.Z."/>
            <person name="Liu X.D."/>
            <person name="Liao X.Y."/>
            <person name="Jiang Y.T."/>
            <person name="Yu X."/>
            <person name="Hao Y."/>
            <person name="Huang J."/>
            <person name="Zhao X.W."/>
            <person name="Ke S."/>
            <person name="Chen Y.Y."/>
            <person name="Wu W.L."/>
            <person name="Hsu J.L."/>
            <person name="Lin Y.F."/>
            <person name="Huang M.D."/>
            <person name="Li C.Y."/>
            <person name="Huang L."/>
            <person name="Wang Z.W."/>
            <person name="Zhao X."/>
            <person name="Zhong W.Y."/>
            <person name="Peng D.H."/>
            <person name="Ahmad S."/>
            <person name="Lan S."/>
            <person name="Zhang J.S."/>
            <person name="Tsai W.C."/>
            <person name="Van de Peer Y."/>
            <person name="Liu Z.J."/>
        </authorList>
    </citation>
    <scope>NUCLEOTIDE SEQUENCE</scope>
    <source>
        <strain evidence="1">CP</strain>
    </source>
</reference>
<evidence type="ECO:0000313" key="1">
    <source>
        <dbReference type="EMBL" id="KAK1309476.1"/>
    </source>
</evidence>
<accession>A0AAV9E7Q7</accession>
<organism evidence="1 2">
    <name type="scientific">Acorus calamus</name>
    <name type="common">Sweet flag</name>
    <dbReference type="NCBI Taxonomy" id="4465"/>
    <lineage>
        <taxon>Eukaryota</taxon>
        <taxon>Viridiplantae</taxon>
        <taxon>Streptophyta</taxon>
        <taxon>Embryophyta</taxon>
        <taxon>Tracheophyta</taxon>
        <taxon>Spermatophyta</taxon>
        <taxon>Magnoliopsida</taxon>
        <taxon>Liliopsida</taxon>
        <taxon>Acoraceae</taxon>
        <taxon>Acorus</taxon>
    </lineage>
</organism>
<comment type="caution">
    <text evidence="1">The sequence shown here is derived from an EMBL/GenBank/DDBJ whole genome shotgun (WGS) entry which is preliminary data.</text>
</comment>
<dbReference type="AlphaFoldDB" id="A0AAV9E7Q7"/>
<name>A0AAV9E7Q7_ACOCL</name>
<sequence length="94" mass="10560">MEKFGIIIAVFKPHCSRFKAPLSLVIRRLARILLARLKNSRFDTLVSRYISGDCQRGSGSHWFVGLRNVLKGGRAGSLASGVNSRCSKLYFRVF</sequence>
<protein>
    <submittedName>
        <fullName evidence="1">Uncharacterized protein</fullName>
    </submittedName>
</protein>
<gene>
    <name evidence="1" type="ORF">QJS10_CPA09g00559</name>
</gene>
<reference evidence="1" key="2">
    <citation type="submission" date="2023-06" db="EMBL/GenBank/DDBJ databases">
        <authorList>
            <person name="Ma L."/>
            <person name="Liu K.-W."/>
            <person name="Li Z."/>
            <person name="Hsiao Y.-Y."/>
            <person name="Qi Y."/>
            <person name="Fu T."/>
            <person name="Tang G."/>
            <person name="Zhang D."/>
            <person name="Sun W.-H."/>
            <person name="Liu D.-K."/>
            <person name="Li Y."/>
            <person name="Chen G.-Z."/>
            <person name="Liu X.-D."/>
            <person name="Liao X.-Y."/>
            <person name="Jiang Y.-T."/>
            <person name="Yu X."/>
            <person name="Hao Y."/>
            <person name="Huang J."/>
            <person name="Zhao X.-W."/>
            <person name="Ke S."/>
            <person name="Chen Y.-Y."/>
            <person name="Wu W.-L."/>
            <person name="Hsu J.-L."/>
            <person name="Lin Y.-F."/>
            <person name="Huang M.-D."/>
            <person name="Li C.-Y."/>
            <person name="Huang L."/>
            <person name="Wang Z.-W."/>
            <person name="Zhao X."/>
            <person name="Zhong W.-Y."/>
            <person name="Peng D.-H."/>
            <person name="Ahmad S."/>
            <person name="Lan S."/>
            <person name="Zhang J.-S."/>
            <person name="Tsai W.-C."/>
            <person name="Van De Peer Y."/>
            <person name="Liu Z.-J."/>
        </authorList>
    </citation>
    <scope>NUCLEOTIDE SEQUENCE</scope>
    <source>
        <strain evidence="1">CP</strain>
        <tissue evidence="1">Leaves</tissue>
    </source>
</reference>